<keyword evidence="11 13" id="KW-0472">Membrane</keyword>
<evidence type="ECO:0000256" key="8">
    <source>
        <dbReference type="ARBA" id="ARBA00022989"/>
    </source>
</evidence>
<dbReference type="Proteomes" id="UP000433101">
    <property type="component" value="Unassembled WGS sequence"/>
</dbReference>
<comment type="subcellular location">
    <subcellularLocation>
        <location evidence="2 13">Cell membrane</location>
        <topology evidence="2 13">Multi-pass membrane protein</topology>
    </subcellularLocation>
</comment>
<keyword evidence="6" id="KW-0533">Nickel</keyword>
<evidence type="ECO:0000256" key="13">
    <source>
        <dbReference type="RuleBase" id="RU362101"/>
    </source>
</evidence>
<comment type="caution">
    <text evidence="15">The sequence shown here is derived from an EMBL/GenBank/DDBJ whole genome shotgun (WGS) entry which is preliminary data.</text>
</comment>
<dbReference type="GO" id="GO:0046583">
    <property type="term" value="F:monoatomic cation efflux transmembrane transporter activity"/>
    <property type="evidence" value="ECO:0007669"/>
    <property type="project" value="TreeGrafter"/>
</dbReference>
<protein>
    <recommendedName>
        <fullName evidence="13">Nickel/cobalt efflux system</fullName>
    </recommendedName>
</protein>
<dbReference type="PANTHER" id="PTHR40659">
    <property type="entry name" value="NICKEL/COBALT EFFLUX SYSTEM RCNA"/>
    <property type="match status" value="1"/>
</dbReference>
<evidence type="ECO:0000256" key="3">
    <source>
        <dbReference type="ARBA" id="ARBA00022426"/>
    </source>
</evidence>
<accession>A0A7X3LUC6</accession>
<evidence type="ECO:0000256" key="5">
    <source>
        <dbReference type="ARBA" id="ARBA00022475"/>
    </source>
</evidence>
<evidence type="ECO:0000256" key="6">
    <source>
        <dbReference type="ARBA" id="ARBA00022596"/>
    </source>
</evidence>
<keyword evidence="3" id="KW-0171">Cobalt transport</keyword>
<sequence>MSMSKSCSRSGRIAATVLALLVAAIVVVPAVAAPSPFGVGLPEPNAAPSGPFASFFAWVAAEQSAFYRSLQDAIKQLKEQGSAGWWLVGLSFAYGVFHAAGPGHGKAIISSYVLANEETVRRGIVLSFASALAQAVTAVVLIGVAAILLNMTSIAITETTRWFELGSYLAVMLIGAWLLWLKAFRPLVAGARPHSLGAGAALSEGHSHYHEHDDVGPHHHHHHSAEEVCPSCGHSHAPDPGQLQGKMSLGKAWSVIVAVGLRPCTGALVVLVFALAQGLVWAGILSTFAMALGTGITVAVLASMAVGAKGIALKFFGEGTAFQRVHRAIEIMGAALVFLLGATLFIAAAGWG</sequence>
<dbReference type="InterPro" id="IPR011541">
    <property type="entry name" value="Ni/Co_transpt_high_affinity"/>
</dbReference>
<gene>
    <name evidence="15" type="ORF">GR183_10230</name>
</gene>
<evidence type="ECO:0000256" key="7">
    <source>
        <dbReference type="ARBA" id="ARBA00022692"/>
    </source>
</evidence>
<dbReference type="GO" id="GO:0006824">
    <property type="term" value="P:cobalt ion transport"/>
    <property type="evidence" value="ECO:0007669"/>
    <property type="project" value="UniProtKB-KW"/>
</dbReference>
<dbReference type="InterPro" id="IPR051224">
    <property type="entry name" value="NiCoT_RcnA"/>
</dbReference>
<dbReference type="GO" id="GO:0032025">
    <property type="term" value="P:response to cobalt ion"/>
    <property type="evidence" value="ECO:0007669"/>
    <property type="project" value="TreeGrafter"/>
</dbReference>
<evidence type="ECO:0000256" key="2">
    <source>
        <dbReference type="ARBA" id="ARBA00004651"/>
    </source>
</evidence>
<keyword evidence="5" id="KW-1003">Cell membrane</keyword>
<evidence type="ECO:0000256" key="14">
    <source>
        <dbReference type="SAM" id="MobiDB-lite"/>
    </source>
</evidence>
<dbReference type="GO" id="GO:0010045">
    <property type="term" value="P:response to nickel cation"/>
    <property type="evidence" value="ECO:0007669"/>
    <property type="project" value="TreeGrafter"/>
</dbReference>
<evidence type="ECO:0000256" key="10">
    <source>
        <dbReference type="ARBA" id="ARBA00023112"/>
    </source>
</evidence>
<evidence type="ECO:0000313" key="16">
    <source>
        <dbReference type="Proteomes" id="UP000433101"/>
    </source>
</evidence>
<dbReference type="AlphaFoldDB" id="A0A7X3LUC6"/>
<keyword evidence="16" id="KW-1185">Reference proteome</keyword>
<dbReference type="EMBL" id="WUMV01000003">
    <property type="protein sequence ID" value="MXN65277.1"/>
    <property type="molecule type" value="Genomic_DNA"/>
</dbReference>
<comment type="function">
    <text evidence="1">Efflux system for nickel and cobalt.</text>
</comment>
<keyword evidence="9" id="KW-0406">Ion transport</keyword>
<dbReference type="GO" id="GO:0015099">
    <property type="term" value="F:nickel cation transmembrane transporter activity"/>
    <property type="evidence" value="ECO:0007669"/>
    <property type="project" value="UniProtKB-UniRule"/>
</dbReference>
<reference evidence="15 16" key="1">
    <citation type="submission" date="2019-12" db="EMBL/GenBank/DDBJ databases">
        <authorList>
            <person name="Li M."/>
        </authorList>
    </citation>
    <scope>NUCLEOTIDE SEQUENCE [LARGE SCALE GENOMIC DNA]</scope>
    <source>
        <strain evidence="15 16">GBMRC 2046</strain>
    </source>
</reference>
<evidence type="ECO:0000313" key="15">
    <source>
        <dbReference type="EMBL" id="MXN65277.1"/>
    </source>
</evidence>
<evidence type="ECO:0000256" key="11">
    <source>
        <dbReference type="ARBA" id="ARBA00023136"/>
    </source>
</evidence>
<feature type="transmembrane region" description="Helical" evidence="13">
    <location>
        <begin position="161"/>
        <end position="181"/>
    </location>
</feature>
<feature type="region of interest" description="Disordered" evidence="14">
    <location>
        <begin position="209"/>
        <end position="235"/>
    </location>
</feature>
<feature type="transmembrane region" description="Helical" evidence="13">
    <location>
        <begin position="252"/>
        <end position="275"/>
    </location>
</feature>
<dbReference type="Pfam" id="PF03824">
    <property type="entry name" value="NicO"/>
    <property type="match status" value="1"/>
</dbReference>
<evidence type="ECO:0000256" key="9">
    <source>
        <dbReference type="ARBA" id="ARBA00023065"/>
    </source>
</evidence>
<keyword evidence="4 13" id="KW-0813">Transport</keyword>
<feature type="transmembrane region" description="Helical" evidence="13">
    <location>
        <begin position="281"/>
        <end position="307"/>
    </location>
</feature>
<feature type="transmembrane region" description="Helical" evidence="13">
    <location>
        <begin position="83"/>
        <end position="103"/>
    </location>
</feature>
<evidence type="ECO:0000256" key="4">
    <source>
        <dbReference type="ARBA" id="ARBA00022448"/>
    </source>
</evidence>
<keyword evidence="12" id="KW-0170">Cobalt</keyword>
<evidence type="ECO:0000256" key="1">
    <source>
        <dbReference type="ARBA" id="ARBA00002510"/>
    </source>
</evidence>
<keyword evidence="8 13" id="KW-1133">Transmembrane helix</keyword>
<organism evidence="15 16">
    <name type="scientific">Stappia sediminis</name>
    <dbReference type="NCBI Taxonomy" id="2692190"/>
    <lineage>
        <taxon>Bacteria</taxon>
        <taxon>Pseudomonadati</taxon>
        <taxon>Pseudomonadota</taxon>
        <taxon>Alphaproteobacteria</taxon>
        <taxon>Hyphomicrobiales</taxon>
        <taxon>Stappiaceae</taxon>
        <taxon>Stappia</taxon>
    </lineage>
</organism>
<keyword evidence="10" id="KW-0921">Nickel transport</keyword>
<feature type="transmembrane region" description="Helical" evidence="13">
    <location>
        <begin position="328"/>
        <end position="351"/>
    </location>
</feature>
<dbReference type="GO" id="GO:0005886">
    <property type="term" value="C:plasma membrane"/>
    <property type="evidence" value="ECO:0007669"/>
    <property type="project" value="UniProtKB-SubCell"/>
</dbReference>
<dbReference type="PANTHER" id="PTHR40659:SF1">
    <property type="entry name" value="NICKEL_COBALT EFFLUX SYSTEM RCNA"/>
    <property type="match status" value="1"/>
</dbReference>
<evidence type="ECO:0000256" key="12">
    <source>
        <dbReference type="ARBA" id="ARBA00023285"/>
    </source>
</evidence>
<comment type="similarity">
    <text evidence="13">Belongs to the NiCoT transporter (TC 2.A.52) family.</text>
</comment>
<name>A0A7X3LUC6_9HYPH</name>
<proteinExistence type="inferred from homology"/>
<feature type="transmembrane region" description="Helical" evidence="13">
    <location>
        <begin position="124"/>
        <end position="149"/>
    </location>
</feature>
<keyword evidence="7 13" id="KW-0812">Transmembrane</keyword>